<dbReference type="InterPro" id="IPR017441">
    <property type="entry name" value="Protein_kinase_ATP_BS"/>
</dbReference>
<feature type="binding site" evidence="4">
    <location>
        <position position="256"/>
    </location>
    <ligand>
        <name>ATP</name>
        <dbReference type="ChEBI" id="CHEBI:30616"/>
    </ligand>
</feature>
<dbReference type="InterPro" id="IPR011009">
    <property type="entry name" value="Kinase-like_dom_sf"/>
</dbReference>
<dbReference type="GO" id="GO:0007166">
    <property type="term" value="P:cell surface receptor signaling pathway"/>
    <property type="evidence" value="ECO:0007669"/>
    <property type="project" value="InterPro"/>
</dbReference>
<evidence type="ECO:0000259" key="5">
    <source>
        <dbReference type="PROSITE" id="PS50011"/>
    </source>
</evidence>
<dbReference type="GO" id="GO:0005524">
    <property type="term" value="F:ATP binding"/>
    <property type="evidence" value="ECO:0007669"/>
    <property type="project" value="UniProtKB-UniRule"/>
</dbReference>
<dbReference type="SUPFAM" id="SSF56112">
    <property type="entry name" value="Protein kinase-like (PK-like)"/>
    <property type="match status" value="1"/>
</dbReference>
<proteinExistence type="predicted"/>
<evidence type="ECO:0000256" key="2">
    <source>
        <dbReference type="ARBA" id="ARBA00022741"/>
    </source>
</evidence>
<organism evidence="6 7">
    <name type="scientific">Paxillus involutus ATCC 200175</name>
    <dbReference type="NCBI Taxonomy" id="664439"/>
    <lineage>
        <taxon>Eukaryota</taxon>
        <taxon>Fungi</taxon>
        <taxon>Dikarya</taxon>
        <taxon>Basidiomycota</taxon>
        <taxon>Agaricomycotina</taxon>
        <taxon>Agaricomycetes</taxon>
        <taxon>Agaricomycetidae</taxon>
        <taxon>Boletales</taxon>
        <taxon>Paxilineae</taxon>
        <taxon>Paxillaceae</taxon>
        <taxon>Paxillus</taxon>
    </lineage>
</organism>
<dbReference type="AlphaFoldDB" id="A0A0C9TX64"/>
<keyword evidence="3 4" id="KW-0067">ATP-binding</keyword>
<reference evidence="7" key="2">
    <citation type="submission" date="2015-01" db="EMBL/GenBank/DDBJ databases">
        <title>Evolutionary Origins and Diversification of the Mycorrhizal Mutualists.</title>
        <authorList>
            <consortium name="DOE Joint Genome Institute"/>
            <consortium name="Mycorrhizal Genomics Consortium"/>
            <person name="Kohler A."/>
            <person name="Kuo A."/>
            <person name="Nagy L.G."/>
            <person name="Floudas D."/>
            <person name="Copeland A."/>
            <person name="Barry K.W."/>
            <person name="Cichocki N."/>
            <person name="Veneault-Fourrey C."/>
            <person name="LaButti K."/>
            <person name="Lindquist E.A."/>
            <person name="Lipzen A."/>
            <person name="Lundell T."/>
            <person name="Morin E."/>
            <person name="Murat C."/>
            <person name="Riley R."/>
            <person name="Ohm R."/>
            <person name="Sun H."/>
            <person name="Tunlid A."/>
            <person name="Henrissat B."/>
            <person name="Grigoriev I.V."/>
            <person name="Hibbett D.S."/>
            <person name="Martin F."/>
        </authorList>
    </citation>
    <scope>NUCLEOTIDE SEQUENCE [LARGE SCALE GENOMIC DNA]</scope>
    <source>
        <strain evidence="7">ATCC 200175</strain>
    </source>
</reference>
<dbReference type="OrthoDB" id="3174635at2759"/>
<keyword evidence="7" id="KW-1185">Reference proteome</keyword>
<reference evidence="6 7" key="1">
    <citation type="submission" date="2014-06" db="EMBL/GenBank/DDBJ databases">
        <authorList>
            <consortium name="DOE Joint Genome Institute"/>
            <person name="Kuo A."/>
            <person name="Kohler A."/>
            <person name="Nagy L.G."/>
            <person name="Floudas D."/>
            <person name="Copeland A."/>
            <person name="Barry K.W."/>
            <person name="Cichocki N."/>
            <person name="Veneault-Fourrey C."/>
            <person name="LaButti K."/>
            <person name="Lindquist E.A."/>
            <person name="Lipzen A."/>
            <person name="Lundell T."/>
            <person name="Morin E."/>
            <person name="Murat C."/>
            <person name="Sun H."/>
            <person name="Tunlid A."/>
            <person name="Henrissat B."/>
            <person name="Grigoriev I.V."/>
            <person name="Hibbett D.S."/>
            <person name="Martin F."/>
            <person name="Nordberg H.P."/>
            <person name="Cantor M.N."/>
            <person name="Hua S.X."/>
        </authorList>
    </citation>
    <scope>NUCLEOTIDE SEQUENCE [LARGE SCALE GENOMIC DNA]</scope>
    <source>
        <strain evidence="6 7">ATCC 200175</strain>
    </source>
</reference>
<dbReference type="PANTHER" id="PTHR44329">
    <property type="entry name" value="SERINE/THREONINE-PROTEIN KINASE TNNI3K-RELATED"/>
    <property type="match status" value="1"/>
</dbReference>
<keyword evidence="1" id="KW-0418">Kinase</keyword>
<dbReference type="InterPro" id="IPR008271">
    <property type="entry name" value="Ser/Thr_kinase_AS"/>
</dbReference>
<dbReference type="Gene3D" id="1.20.930.20">
    <property type="entry name" value="Adaptor protein Cbl, N-terminal domain"/>
    <property type="match status" value="1"/>
</dbReference>
<evidence type="ECO:0000256" key="3">
    <source>
        <dbReference type="ARBA" id="ARBA00022840"/>
    </source>
</evidence>
<dbReference type="PROSITE" id="PS00107">
    <property type="entry name" value="PROTEIN_KINASE_ATP"/>
    <property type="match status" value="1"/>
</dbReference>
<dbReference type="Proteomes" id="UP000053647">
    <property type="component" value="Unassembled WGS sequence"/>
</dbReference>
<dbReference type="PROSITE" id="PS00108">
    <property type="entry name" value="PROTEIN_KINASE_ST"/>
    <property type="match status" value="1"/>
</dbReference>
<dbReference type="SMART" id="SM00220">
    <property type="entry name" value="S_TKc"/>
    <property type="match status" value="1"/>
</dbReference>
<dbReference type="PRINTS" id="PR00109">
    <property type="entry name" value="TYRKINASE"/>
</dbReference>
<dbReference type="PROSITE" id="PS50011">
    <property type="entry name" value="PROTEIN_KINASE_DOM"/>
    <property type="match status" value="1"/>
</dbReference>
<feature type="domain" description="Protein kinase" evidence="5">
    <location>
        <begin position="229"/>
        <end position="481"/>
    </location>
</feature>
<dbReference type="InterPro" id="IPR051681">
    <property type="entry name" value="Ser/Thr_Kinases-Pseudokinases"/>
</dbReference>
<name>A0A0C9TX64_PAXIN</name>
<dbReference type="GO" id="GO:0004674">
    <property type="term" value="F:protein serine/threonine kinase activity"/>
    <property type="evidence" value="ECO:0007669"/>
    <property type="project" value="UniProtKB-KW"/>
</dbReference>
<dbReference type="HOGENOM" id="CLU_343290_0_0_1"/>
<evidence type="ECO:0000313" key="6">
    <source>
        <dbReference type="EMBL" id="KIJ12212.1"/>
    </source>
</evidence>
<accession>A0A0C9TX64</accession>
<dbReference type="Pfam" id="PF07714">
    <property type="entry name" value="PK_Tyr_Ser-Thr"/>
    <property type="match status" value="1"/>
</dbReference>
<sequence>MDELDALIGIAASYMGVLTPAHAIIQQIWASYSSIKFARAKCKNVIRRAALVIKTIRDSNGLHGIAVESMERLNEKLEDVQIIMQKQASMSFFKALLRFDEINSEIELAHQHISDCLQLFQIDILLAHMRVQDSKDKESSARADRKMLEEVLSRITGRYDKVLSQLSIHGPEEEDEAMAAMEKTLRTTNLNSEGTIEREILQRSLECIKVSTGRSAPKQSKWTITRHELDFGETIGGGGFSTVTKAEFRGTTVAVKLVKDIGKDTLEQEIEIWSELRHPHIVPFYGASILSSPPYIVSRYMKHGNLIQYLSRKPRTNRMKLLYEISLGMRFLHGQNVVHGDLKGVNVLVDDAGKACITDFGLSKARNLTPAESNTRMIAGTLRFLAPEALRGQPLTFETDVYAFGMVVYEIFAGQIPFILEPDHLIMQGCLELKRPTSNEVYERGLDDILWSLLSSCISRDPRQRPKFATIQGSLQSMKSLNGPSSSQGLDPAMTRLTEKTNMTGTFVQSMNKGASSSQEREPAMMRWKEGAATTRTLVNSTPQVALEDKSPVNDQSGPPSRRSIVYDINKLDPIYGDVTVTYIDVGFGLSKQREPAVYLEEDHTFRWLPVHPLKGSFLRADDKRLTCMSSLGVGQITWELDANDVVYKSPAGQSAVCRFPNAQSARRWFELQVGYARNGSVDGWGASNVRGDWSTTKGNWQRVVGGKLQRAAAIEHSSSLVPSQDWSTVDMPKRCLVDNDTGSFHSFSCTVNPGSPQASEWRFKIQGRTLTSETYRHPGDRNSIIVRKEVFLGDEEAEMMFNVMKAALGKVASSKGKWFRW</sequence>
<keyword evidence="2 4" id="KW-0547">Nucleotide-binding</keyword>
<dbReference type="CDD" id="cd21037">
    <property type="entry name" value="MLKL_NTD"/>
    <property type="match status" value="1"/>
</dbReference>
<dbReference type="InterPro" id="IPR059179">
    <property type="entry name" value="MLKL-like_MCAfunc"/>
</dbReference>
<gene>
    <name evidence="6" type="ORF">PAXINDRAFT_171372</name>
</gene>
<dbReference type="InterPro" id="IPR001245">
    <property type="entry name" value="Ser-Thr/Tyr_kinase_cat_dom"/>
</dbReference>
<dbReference type="InterPro" id="IPR000719">
    <property type="entry name" value="Prot_kinase_dom"/>
</dbReference>
<evidence type="ECO:0000313" key="7">
    <source>
        <dbReference type="Proteomes" id="UP000053647"/>
    </source>
</evidence>
<protein>
    <recommendedName>
        <fullName evidence="5">Protein kinase domain-containing protein</fullName>
    </recommendedName>
</protein>
<dbReference type="InterPro" id="IPR036537">
    <property type="entry name" value="Adaptor_Cbl_N_dom_sf"/>
</dbReference>
<dbReference type="Gene3D" id="1.10.510.10">
    <property type="entry name" value="Transferase(Phosphotransferase) domain 1"/>
    <property type="match status" value="1"/>
</dbReference>
<evidence type="ECO:0000256" key="4">
    <source>
        <dbReference type="PROSITE-ProRule" id="PRU10141"/>
    </source>
</evidence>
<dbReference type="EMBL" id="KN819367">
    <property type="protein sequence ID" value="KIJ12212.1"/>
    <property type="molecule type" value="Genomic_DNA"/>
</dbReference>
<evidence type="ECO:0000256" key="1">
    <source>
        <dbReference type="ARBA" id="ARBA00022527"/>
    </source>
</evidence>
<keyword evidence="1" id="KW-0808">Transferase</keyword>
<keyword evidence="1" id="KW-0723">Serine/threonine-protein kinase</keyword>